<dbReference type="GO" id="GO:0019843">
    <property type="term" value="F:rRNA binding"/>
    <property type="evidence" value="ECO:0007669"/>
    <property type="project" value="TreeGrafter"/>
</dbReference>
<dbReference type="Pfam" id="PF06862">
    <property type="entry name" value="Utp25_C"/>
    <property type="match status" value="1"/>
</dbReference>
<comment type="subcellular location">
    <subcellularLocation>
        <location evidence="1">Nucleus</location>
        <location evidence="1">Nucleolus</location>
    </subcellularLocation>
</comment>
<reference evidence="7 8" key="1">
    <citation type="submission" date="2016-10" db="EMBL/GenBank/DDBJ databases">
        <title>Reductive evolution of mitochondrial metabolism and differential evolution of invasion-related proteins in Cryptosporidium.</title>
        <authorList>
            <person name="Liu S."/>
            <person name="Roellig D.M."/>
            <person name="Guo Y."/>
            <person name="Li N."/>
            <person name="Frace M.A."/>
            <person name="Tang K."/>
            <person name="Zhang L."/>
            <person name="Feng Y."/>
            <person name="Xiao L."/>
        </authorList>
    </citation>
    <scope>NUCLEOTIDE SEQUENCE [LARGE SCALE GENOMIC DNA]</scope>
    <source>
        <strain evidence="7">30847</strain>
    </source>
</reference>
<gene>
    <name evidence="7" type="ORF">cand_005210</name>
</gene>
<evidence type="ECO:0000259" key="5">
    <source>
        <dbReference type="Pfam" id="PF06862"/>
    </source>
</evidence>
<evidence type="ECO:0000256" key="1">
    <source>
        <dbReference type="ARBA" id="ARBA00004604"/>
    </source>
</evidence>
<dbReference type="GO" id="GO:0032040">
    <property type="term" value="C:small-subunit processome"/>
    <property type="evidence" value="ECO:0007669"/>
    <property type="project" value="TreeGrafter"/>
</dbReference>
<evidence type="ECO:0000313" key="8">
    <source>
        <dbReference type="Proteomes" id="UP000186804"/>
    </source>
</evidence>
<feature type="region of interest" description="Disordered" evidence="4">
    <location>
        <begin position="1"/>
        <end position="21"/>
    </location>
</feature>
<dbReference type="PANTHER" id="PTHR12933:SF0">
    <property type="entry name" value="U3 SMALL NUCLEOLAR RNA-ASSOCIATED PROTEIN 25 HOMOLOG"/>
    <property type="match status" value="1"/>
</dbReference>
<protein>
    <recommendedName>
        <fullName evidence="9">U3 small nucleolar RNA-associated protein 25</fullName>
    </recommendedName>
</protein>
<feature type="compositionally biased region" description="Basic residues" evidence="4">
    <location>
        <begin position="1"/>
        <end position="11"/>
    </location>
</feature>
<accession>A0A1J4MNG7</accession>
<feature type="domain" description="UTP25 C-terminal" evidence="5">
    <location>
        <begin position="589"/>
        <end position="768"/>
    </location>
</feature>
<dbReference type="GeneID" id="92364706"/>
<evidence type="ECO:0000313" key="7">
    <source>
        <dbReference type="EMBL" id="OII74421.1"/>
    </source>
</evidence>
<sequence length="780" mass="89959">MKNNHRSKNKLSNKFNNDTRKRRILNNREIDKFTHEECKGGTSLKRCRDRKGTSRYLQSNNRILKSNILSDSTISDIDEPLSSTEDIFSNWLSMINVCNEEPILNKTKVENLKLNSKSEELFSKDLQDCTLKDGIVCDNSVDKSDYASKTESHIENNTNISNLTQNYFNDYTNFGMISLQSIESKFNSSNDLVIIHPQGFSPFRSPFSRKSHRMNDIEEFTTADTSQKTVCLDYFGIEGQIISNWKILTQDFPSYTRDTVAVEFQTLFRYINGYIDIEYCDPDCILSPWIVSLVMLHISNHISCIRKLVLSNNSVLKKYIKNNESSFKGITHNIDHLGDDNLRDQGFHRCRILILSPFRGTAKRCVDILIKLLPQGKRAKYLDRFSKEFGDPEPESQNDETEKVGIVRDDPLYRHLFVNSNHNDDYRVGIQVSKSGMLFYSPFDQSDIILASPLGLRRIIGTRGESDTKREYGFLSSVEICLIYGADIILMQNWEHLLDIFDVLNKLPSKNLGSCDIRRIYQPFIDGNSKIMRQTILIASGRSEDFTCLFRKYTNNCRGYVRLWNSLERLRKLSNINKFELPLNIATSLVPDLKQMFIKVSNQIDSEESMLSYMSNYLYPDILAAIDGINQRVLLVLPNYISYLRIRKYFIQQSAVFGSCHESSSNSSLSKNRLAFYKGELPILITTERFLFFRRYLLKGATTVIFWGPPIFPVIYVDCIYSLNFPCIDKSKSKTRNPLSIMLFHELNSLALERIVGTKKCSYLLTKSKINRPTIIIGDS</sequence>
<evidence type="ECO:0000256" key="3">
    <source>
        <dbReference type="ARBA" id="ARBA00023242"/>
    </source>
</evidence>
<dbReference type="RefSeq" id="XP_067067288.1">
    <property type="nucleotide sequence ID" value="XM_067210762.1"/>
</dbReference>
<evidence type="ECO:0008006" key="9">
    <source>
        <dbReference type="Google" id="ProtNLM"/>
    </source>
</evidence>
<dbReference type="GO" id="GO:0000462">
    <property type="term" value="P:maturation of SSU-rRNA from tricistronic rRNA transcript (SSU-rRNA, 5.8S rRNA, LSU-rRNA)"/>
    <property type="evidence" value="ECO:0007669"/>
    <property type="project" value="TreeGrafter"/>
</dbReference>
<evidence type="ECO:0000256" key="2">
    <source>
        <dbReference type="ARBA" id="ARBA00009223"/>
    </source>
</evidence>
<organism evidence="7 8">
    <name type="scientific">Cryptosporidium andersoni</name>
    <dbReference type="NCBI Taxonomy" id="117008"/>
    <lineage>
        <taxon>Eukaryota</taxon>
        <taxon>Sar</taxon>
        <taxon>Alveolata</taxon>
        <taxon>Apicomplexa</taxon>
        <taxon>Conoidasida</taxon>
        <taxon>Coccidia</taxon>
        <taxon>Eucoccidiorida</taxon>
        <taxon>Eimeriorina</taxon>
        <taxon>Cryptosporidiidae</taxon>
        <taxon>Cryptosporidium</taxon>
    </lineage>
</organism>
<proteinExistence type="inferred from homology"/>
<dbReference type="AlphaFoldDB" id="A0A1J4MNG7"/>
<evidence type="ECO:0000259" key="6">
    <source>
        <dbReference type="Pfam" id="PF22916"/>
    </source>
</evidence>
<dbReference type="GO" id="GO:0034511">
    <property type="term" value="F:U3 snoRNA binding"/>
    <property type="evidence" value="ECO:0007669"/>
    <property type="project" value="InterPro"/>
</dbReference>
<dbReference type="InterPro" id="IPR053940">
    <property type="entry name" value="UTP25_NTPase-like"/>
</dbReference>
<name>A0A1J4MNG7_9CRYT</name>
<dbReference type="PANTHER" id="PTHR12933">
    <property type="entry name" value="ORF PROTEIN-RELATED"/>
    <property type="match status" value="1"/>
</dbReference>
<dbReference type="InterPro" id="IPR053939">
    <property type="entry name" value="UTP25_C"/>
</dbReference>
<keyword evidence="3" id="KW-0539">Nucleus</keyword>
<dbReference type="EMBL" id="LRBS01000096">
    <property type="protein sequence ID" value="OII74421.1"/>
    <property type="molecule type" value="Genomic_DNA"/>
</dbReference>
<feature type="domain" description="UTP25 NTP hydrolase-like" evidence="6">
    <location>
        <begin position="274"/>
        <end position="561"/>
    </location>
</feature>
<comment type="similarity">
    <text evidence="2">Belongs to the UTP25 family.</text>
</comment>
<dbReference type="Pfam" id="PF22916">
    <property type="entry name" value="UTP25_NTPase-like"/>
    <property type="match status" value="1"/>
</dbReference>
<dbReference type="VEuPathDB" id="CryptoDB:cand_005210"/>
<dbReference type="Proteomes" id="UP000186804">
    <property type="component" value="Unassembled WGS sequence"/>
</dbReference>
<comment type="caution">
    <text evidence="7">The sequence shown here is derived from an EMBL/GenBank/DDBJ whole genome shotgun (WGS) entry which is preliminary data.</text>
</comment>
<dbReference type="InterPro" id="IPR010678">
    <property type="entry name" value="UTP25"/>
</dbReference>
<evidence type="ECO:0000256" key="4">
    <source>
        <dbReference type="SAM" id="MobiDB-lite"/>
    </source>
</evidence>
<keyword evidence="8" id="KW-1185">Reference proteome</keyword>
<dbReference type="OrthoDB" id="10264378at2759"/>